<comment type="caution">
    <text evidence="1">The sequence shown here is derived from an EMBL/GenBank/DDBJ whole genome shotgun (WGS) entry which is preliminary data.</text>
</comment>
<sequence length="47" mass="5444">MFHQSHLFSRSYFPYLLTEVIRVPCKKLLPAPLMRGDRSFFSSAGDP</sequence>
<protein>
    <submittedName>
        <fullName evidence="1">Uncharacterized protein</fullName>
    </submittedName>
</protein>
<dbReference type="EMBL" id="ABWK02000017">
    <property type="protein sequence ID" value="EEX68538.1"/>
    <property type="molecule type" value="Genomic_DNA"/>
</dbReference>
<dbReference type="HOGENOM" id="CLU_3170302_0_0_9"/>
<proteinExistence type="predicted"/>
<gene>
    <name evidence="1" type="ORF">MITSMUL_04602</name>
</gene>
<dbReference type="AlphaFoldDB" id="C9KNB3"/>
<dbReference type="Proteomes" id="UP000003671">
    <property type="component" value="Unassembled WGS sequence"/>
</dbReference>
<evidence type="ECO:0000313" key="2">
    <source>
        <dbReference type="Proteomes" id="UP000003671"/>
    </source>
</evidence>
<organism evidence="1 2">
    <name type="scientific">Mitsuokella multacida DSM 20544</name>
    <dbReference type="NCBI Taxonomy" id="500635"/>
    <lineage>
        <taxon>Bacteria</taxon>
        <taxon>Bacillati</taxon>
        <taxon>Bacillota</taxon>
        <taxon>Negativicutes</taxon>
        <taxon>Selenomonadales</taxon>
        <taxon>Selenomonadaceae</taxon>
        <taxon>Mitsuokella</taxon>
    </lineage>
</organism>
<reference evidence="1" key="1">
    <citation type="submission" date="2009-09" db="EMBL/GenBank/DDBJ databases">
        <authorList>
            <person name="Weinstock G."/>
            <person name="Sodergren E."/>
            <person name="Clifton S."/>
            <person name="Fulton L."/>
            <person name="Fulton B."/>
            <person name="Courtney L."/>
            <person name="Fronick C."/>
            <person name="Harrison M."/>
            <person name="Strong C."/>
            <person name="Farmer C."/>
            <person name="Delahaunty K."/>
            <person name="Markovic C."/>
            <person name="Hall O."/>
            <person name="Minx P."/>
            <person name="Tomlinson C."/>
            <person name="Mitreva M."/>
            <person name="Nelson J."/>
            <person name="Hou S."/>
            <person name="Wollam A."/>
            <person name="Pepin K.H."/>
            <person name="Johnson M."/>
            <person name="Bhonagiri V."/>
            <person name="Nash W.E."/>
            <person name="Warren W."/>
            <person name="Chinwalla A."/>
            <person name="Mardis E.R."/>
            <person name="Wilson R.K."/>
        </authorList>
    </citation>
    <scope>NUCLEOTIDE SEQUENCE [LARGE SCALE GENOMIC DNA]</scope>
    <source>
        <strain evidence="1">DSM 20544</strain>
    </source>
</reference>
<keyword evidence="2" id="KW-1185">Reference proteome</keyword>
<evidence type="ECO:0000313" key="1">
    <source>
        <dbReference type="EMBL" id="EEX68538.1"/>
    </source>
</evidence>
<accession>C9KNB3</accession>
<dbReference type="PATRIC" id="fig|500635.8.peg.1319"/>
<name>C9KNB3_9FIRM</name>